<dbReference type="GO" id="GO:0042393">
    <property type="term" value="F:histone binding"/>
    <property type="evidence" value="ECO:0007669"/>
    <property type="project" value="TreeGrafter"/>
</dbReference>
<organism evidence="4 5">
    <name type="scientific">Quillaja saponaria</name>
    <name type="common">Soap bark tree</name>
    <dbReference type="NCBI Taxonomy" id="32244"/>
    <lineage>
        <taxon>Eukaryota</taxon>
        <taxon>Viridiplantae</taxon>
        <taxon>Streptophyta</taxon>
        <taxon>Embryophyta</taxon>
        <taxon>Tracheophyta</taxon>
        <taxon>Spermatophyta</taxon>
        <taxon>Magnoliopsida</taxon>
        <taxon>eudicotyledons</taxon>
        <taxon>Gunneridae</taxon>
        <taxon>Pentapetalae</taxon>
        <taxon>rosids</taxon>
        <taxon>fabids</taxon>
        <taxon>Fabales</taxon>
        <taxon>Quillajaceae</taxon>
        <taxon>Quillaja</taxon>
    </lineage>
</organism>
<dbReference type="EMBL" id="JARAOO010000003">
    <property type="protein sequence ID" value="KAJ7977379.1"/>
    <property type="molecule type" value="Genomic_DNA"/>
</dbReference>
<dbReference type="PANTHER" id="PTHR22847:SF684">
    <property type="entry name" value="COMPASS-LIKE H3K4 HISTONE METHYLASE COMPONENT WDR5B"/>
    <property type="match status" value="1"/>
</dbReference>
<dbReference type="Gene3D" id="2.130.10.10">
    <property type="entry name" value="YVTN repeat-like/Quinoprotein amine dehydrogenase"/>
    <property type="match status" value="1"/>
</dbReference>
<keyword evidence="4" id="KW-0489">Methyltransferase</keyword>
<dbReference type="InterPro" id="IPR015943">
    <property type="entry name" value="WD40/YVTN_repeat-like_dom_sf"/>
</dbReference>
<sequence>MPVTSVNFNRDGSLIVSGSHDGPCKIWDASTGTCLKVLIDDKVPGISFVKFSTNGKIIVVATPNDTLKLWYYSPKKFMKIYSGHMNRVEYTA</sequence>
<accession>A0AAD7VJ22</accession>
<dbReference type="Proteomes" id="UP001163823">
    <property type="component" value="Chromosome 3"/>
</dbReference>
<dbReference type="SMART" id="SM00320">
    <property type="entry name" value="WD40"/>
    <property type="match status" value="2"/>
</dbReference>
<reference evidence="4" key="1">
    <citation type="journal article" date="2023" name="Science">
        <title>Elucidation of the pathway for biosynthesis of saponin adjuvants from the soapbark tree.</title>
        <authorList>
            <person name="Reed J."/>
            <person name="Orme A."/>
            <person name="El-Demerdash A."/>
            <person name="Owen C."/>
            <person name="Martin L.B.B."/>
            <person name="Misra R.C."/>
            <person name="Kikuchi S."/>
            <person name="Rejzek M."/>
            <person name="Martin A.C."/>
            <person name="Harkess A."/>
            <person name="Leebens-Mack J."/>
            <person name="Louveau T."/>
            <person name="Stephenson M.J."/>
            <person name="Osbourn A."/>
        </authorList>
    </citation>
    <scope>NUCLEOTIDE SEQUENCE</scope>
    <source>
        <strain evidence="4">S10</strain>
    </source>
</reference>
<protein>
    <submittedName>
        <fullName evidence="4">COMPASS-like H3K4 histone methylase component WDR5B</fullName>
    </submittedName>
</protein>
<proteinExistence type="predicted"/>
<keyword evidence="4" id="KW-0808">Transferase</keyword>
<keyword evidence="2" id="KW-0677">Repeat</keyword>
<dbReference type="GO" id="GO:0008168">
    <property type="term" value="F:methyltransferase activity"/>
    <property type="evidence" value="ECO:0007669"/>
    <property type="project" value="UniProtKB-KW"/>
</dbReference>
<evidence type="ECO:0000313" key="4">
    <source>
        <dbReference type="EMBL" id="KAJ7977379.1"/>
    </source>
</evidence>
<evidence type="ECO:0000256" key="3">
    <source>
        <dbReference type="PROSITE-ProRule" id="PRU00221"/>
    </source>
</evidence>
<comment type="caution">
    <text evidence="4">The sequence shown here is derived from an EMBL/GenBank/DDBJ whole genome shotgun (WGS) entry which is preliminary data.</text>
</comment>
<dbReference type="PROSITE" id="PS50082">
    <property type="entry name" value="WD_REPEATS_2"/>
    <property type="match status" value="1"/>
</dbReference>
<dbReference type="SUPFAM" id="SSF50978">
    <property type="entry name" value="WD40 repeat-like"/>
    <property type="match status" value="1"/>
</dbReference>
<dbReference type="GO" id="GO:0048188">
    <property type="term" value="C:Set1C/COMPASS complex"/>
    <property type="evidence" value="ECO:0007669"/>
    <property type="project" value="TreeGrafter"/>
</dbReference>
<dbReference type="KEGG" id="qsa:O6P43_007019"/>
<evidence type="ECO:0000313" key="5">
    <source>
        <dbReference type="Proteomes" id="UP001163823"/>
    </source>
</evidence>
<dbReference type="InterPro" id="IPR036322">
    <property type="entry name" value="WD40_repeat_dom_sf"/>
</dbReference>
<dbReference type="AlphaFoldDB" id="A0AAD7VJ22"/>
<evidence type="ECO:0000256" key="1">
    <source>
        <dbReference type="ARBA" id="ARBA00022574"/>
    </source>
</evidence>
<dbReference type="GO" id="GO:0032259">
    <property type="term" value="P:methylation"/>
    <property type="evidence" value="ECO:0007669"/>
    <property type="project" value="UniProtKB-KW"/>
</dbReference>
<dbReference type="Pfam" id="PF00400">
    <property type="entry name" value="WD40"/>
    <property type="match status" value="2"/>
</dbReference>
<dbReference type="InterPro" id="IPR001680">
    <property type="entry name" value="WD40_rpt"/>
</dbReference>
<keyword evidence="5" id="KW-1185">Reference proteome</keyword>
<keyword evidence="1 3" id="KW-0853">WD repeat</keyword>
<dbReference type="PROSITE" id="PS50294">
    <property type="entry name" value="WD_REPEATS_REGION"/>
    <property type="match status" value="1"/>
</dbReference>
<feature type="repeat" description="WD" evidence="3">
    <location>
        <begin position="1"/>
        <end position="37"/>
    </location>
</feature>
<dbReference type="PANTHER" id="PTHR22847">
    <property type="entry name" value="WD40 REPEAT PROTEIN"/>
    <property type="match status" value="1"/>
</dbReference>
<gene>
    <name evidence="4" type="ORF">O6P43_007019</name>
</gene>
<name>A0AAD7VJ22_QUISA</name>
<evidence type="ECO:0000256" key="2">
    <source>
        <dbReference type="ARBA" id="ARBA00022737"/>
    </source>
</evidence>